<reference evidence="12" key="1">
    <citation type="journal article" date="2021" name="Front. Plant Sci.">
        <title>Chromosome-Scale Genome Assembly for Chinese Sour Jujube and Insights Into Its Genome Evolution and Domestication Signature.</title>
        <authorList>
            <person name="Shen L.-Y."/>
            <person name="Luo H."/>
            <person name="Wang X.-L."/>
            <person name="Wang X.-M."/>
            <person name="Qiu X.-J."/>
            <person name="Liu H."/>
            <person name="Zhou S.-S."/>
            <person name="Jia K.-H."/>
            <person name="Nie S."/>
            <person name="Bao Y.-T."/>
            <person name="Zhang R.-G."/>
            <person name="Yun Q.-Z."/>
            <person name="Chai Y.-H."/>
            <person name="Lu J.-Y."/>
            <person name="Li Y."/>
            <person name="Zhao S.-W."/>
            <person name="Mao J.-F."/>
            <person name="Jia S.-G."/>
            <person name="Mao Y.-M."/>
        </authorList>
    </citation>
    <scope>NUCLEOTIDE SEQUENCE</scope>
    <source>
        <strain evidence="12">AT0</strain>
        <tissue evidence="12">Leaf</tissue>
    </source>
</reference>
<dbReference type="InterPro" id="IPR046830">
    <property type="entry name" value="Calmod_bind_M"/>
</dbReference>
<comment type="subcellular location">
    <subcellularLocation>
        <location evidence="1">Nucleus</location>
    </subcellularLocation>
</comment>
<keyword evidence="4" id="KW-0238">DNA-binding</keyword>
<evidence type="ECO:0000313" key="12">
    <source>
        <dbReference type="EMBL" id="KAH7528726.1"/>
    </source>
</evidence>
<dbReference type="InterPro" id="IPR046831">
    <property type="entry name" value="Calmodulin_bind_N"/>
</dbReference>
<dbReference type="GO" id="GO:0005634">
    <property type="term" value="C:nucleus"/>
    <property type="evidence" value="ECO:0007669"/>
    <property type="project" value="UniProtKB-SubCell"/>
</dbReference>
<evidence type="ECO:0000256" key="8">
    <source>
        <dbReference type="SAM" id="MobiDB-lite"/>
    </source>
</evidence>
<dbReference type="EMBL" id="JAEACU010000005">
    <property type="protein sequence ID" value="KAH7528726.1"/>
    <property type="molecule type" value="Genomic_DNA"/>
</dbReference>
<evidence type="ECO:0008006" key="14">
    <source>
        <dbReference type="Google" id="ProtNLM"/>
    </source>
</evidence>
<accession>A0A978VED7</accession>
<dbReference type="InterPro" id="IPR046829">
    <property type="entry name" value="Calmod_bind_C"/>
</dbReference>
<dbReference type="GO" id="GO:0003700">
    <property type="term" value="F:DNA-binding transcription factor activity"/>
    <property type="evidence" value="ECO:0007669"/>
    <property type="project" value="TreeGrafter"/>
</dbReference>
<keyword evidence="6" id="KW-0804">Transcription</keyword>
<dbReference type="GO" id="GO:0005516">
    <property type="term" value="F:calmodulin binding"/>
    <property type="evidence" value="ECO:0007669"/>
    <property type="project" value="InterPro"/>
</dbReference>
<dbReference type="Pfam" id="PF20451">
    <property type="entry name" value="Calmod_bind_M"/>
    <property type="match status" value="1"/>
</dbReference>
<protein>
    <recommendedName>
        <fullName evidence="14">Protein SAR DEFICIENT 1-like</fullName>
    </recommendedName>
</protein>
<evidence type="ECO:0000313" key="13">
    <source>
        <dbReference type="Proteomes" id="UP000813462"/>
    </source>
</evidence>
<dbReference type="GO" id="GO:0080142">
    <property type="term" value="P:regulation of salicylic acid biosynthetic process"/>
    <property type="evidence" value="ECO:0007669"/>
    <property type="project" value="TreeGrafter"/>
</dbReference>
<evidence type="ECO:0000256" key="1">
    <source>
        <dbReference type="ARBA" id="ARBA00004123"/>
    </source>
</evidence>
<dbReference type="GO" id="GO:0043565">
    <property type="term" value="F:sequence-specific DNA binding"/>
    <property type="evidence" value="ECO:0007669"/>
    <property type="project" value="TreeGrafter"/>
</dbReference>
<evidence type="ECO:0000259" key="10">
    <source>
        <dbReference type="Pfam" id="PF20451"/>
    </source>
</evidence>
<evidence type="ECO:0000256" key="2">
    <source>
        <dbReference type="ARBA" id="ARBA00007214"/>
    </source>
</evidence>
<dbReference type="PANTHER" id="PTHR31713:SF42">
    <property type="entry name" value="PROTEIN SAR DEFICIENT 1"/>
    <property type="match status" value="1"/>
</dbReference>
<dbReference type="PANTHER" id="PTHR31713">
    <property type="entry name" value="OS02G0177800 PROTEIN"/>
    <property type="match status" value="1"/>
</dbReference>
<evidence type="ECO:0000256" key="5">
    <source>
        <dbReference type="ARBA" id="ARBA00023159"/>
    </source>
</evidence>
<gene>
    <name evidence="12" type="ORF">FEM48_Zijuj05G0102800</name>
</gene>
<evidence type="ECO:0000259" key="9">
    <source>
        <dbReference type="Pfam" id="PF07887"/>
    </source>
</evidence>
<dbReference type="OrthoDB" id="757051at2759"/>
<evidence type="ECO:0000259" key="11">
    <source>
        <dbReference type="Pfam" id="PF20452"/>
    </source>
</evidence>
<sequence length="461" mass="52542">MAAKRFLNDEESNDQDPPAEKRLKRRPSFASVIGEVVMVNSLQNLFSSLEPLLRRVVHEEVEHVLRRCSQSISRSPSLRIQALEPSSLQLAFSKPLSLPIFTGSKISDNENNPLQVFVVDKSSAPHMMMPITLSHTIKVEIVVLDGDFPPRENNSWTSEEFESNIVKERAGKRPLLTGDLNVTVRDGFAVIGEIEFTDNSSWIRSRKFRLGARITPGTNTHGLRVREAMTDAFIVKDHRGELYKKHYPPRLEDEVWRLEKIGKEGAFHRKLASQGIKTVQDFLKLFVVDPAKLRATLGVGMSEKMWEVTLKHARTCEMGSKQYIFNGNQFIIYMNPICQVLRAEINGQIYTNREISGMNRAFIQDLIRQAYSNWNSVKEIDENMNGTALLAQVQEMVDQYPNHQQGMIRPFEQNLYLPSNAHIECSDNWQLHSPYNFPALQIQHTMSESSSEGDLTPHGLP</sequence>
<dbReference type="Proteomes" id="UP000813462">
    <property type="component" value="Unassembled WGS sequence"/>
</dbReference>
<evidence type="ECO:0000256" key="4">
    <source>
        <dbReference type="ARBA" id="ARBA00023125"/>
    </source>
</evidence>
<evidence type="ECO:0000256" key="7">
    <source>
        <dbReference type="ARBA" id="ARBA00023242"/>
    </source>
</evidence>
<name>A0A978VED7_ZIZJJ</name>
<feature type="domain" description="Calmodulin binding protein-like N-terminal" evidence="9">
    <location>
        <begin position="88"/>
        <end position="238"/>
    </location>
</feature>
<feature type="domain" description="Calmodulin binding protein C-terminal" evidence="11">
    <location>
        <begin position="322"/>
        <end position="380"/>
    </location>
</feature>
<organism evidence="12 13">
    <name type="scientific">Ziziphus jujuba var. spinosa</name>
    <dbReference type="NCBI Taxonomy" id="714518"/>
    <lineage>
        <taxon>Eukaryota</taxon>
        <taxon>Viridiplantae</taxon>
        <taxon>Streptophyta</taxon>
        <taxon>Embryophyta</taxon>
        <taxon>Tracheophyta</taxon>
        <taxon>Spermatophyta</taxon>
        <taxon>Magnoliopsida</taxon>
        <taxon>eudicotyledons</taxon>
        <taxon>Gunneridae</taxon>
        <taxon>Pentapetalae</taxon>
        <taxon>rosids</taxon>
        <taxon>fabids</taxon>
        <taxon>Rosales</taxon>
        <taxon>Rhamnaceae</taxon>
        <taxon>Paliureae</taxon>
        <taxon>Ziziphus</taxon>
    </lineage>
</organism>
<keyword evidence="3" id="KW-0805">Transcription regulation</keyword>
<feature type="region of interest" description="Disordered" evidence="8">
    <location>
        <begin position="1"/>
        <end position="24"/>
    </location>
</feature>
<comment type="caution">
    <text evidence="12">The sequence shown here is derived from an EMBL/GenBank/DDBJ whole genome shotgun (WGS) entry which is preliminary data.</text>
</comment>
<keyword evidence="5" id="KW-0010">Activator</keyword>
<evidence type="ECO:0000256" key="3">
    <source>
        <dbReference type="ARBA" id="ARBA00023015"/>
    </source>
</evidence>
<dbReference type="AlphaFoldDB" id="A0A978VED7"/>
<proteinExistence type="inferred from homology"/>
<keyword evidence="7" id="KW-0539">Nucleus</keyword>
<dbReference type="Pfam" id="PF07887">
    <property type="entry name" value="Calmodulin_bind"/>
    <property type="match status" value="1"/>
</dbReference>
<dbReference type="Pfam" id="PF20452">
    <property type="entry name" value="Calmod_bind_C"/>
    <property type="match status" value="1"/>
</dbReference>
<evidence type="ECO:0000256" key="6">
    <source>
        <dbReference type="ARBA" id="ARBA00023163"/>
    </source>
</evidence>
<feature type="domain" description="Calmodulin binding protein central" evidence="10">
    <location>
        <begin position="251"/>
        <end position="316"/>
    </location>
</feature>
<dbReference type="InterPro" id="IPR012416">
    <property type="entry name" value="CBP60"/>
</dbReference>
<comment type="similarity">
    <text evidence="2">Belongs to the plant ACBP60 protein family.</text>
</comment>